<reference evidence="2" key="3">
    <citation type="submission" date="2022-09" db="EMBL/GenBank/DDBJ databases">
        <title>Aerococcus urinae taxonomy study.</title>
        <authorList>
            <person name="Christensen J."/>
            <person name="Senneby E."/>
        </authorList>
    </citation>
    <scope>NUCLEOTIDE SEQUENCE</scope>
    <source>
        <strain evidence="2">NLD-066-U95</strain>
    </source>
</reference>
<feature type="transmembrane region" description="Helical" evidence="1">
    <location>
        <begin position="133"/>
        <end position="156"/>
    </location>
</feature>
<dbReference type="AlphaFoldDB" id="A0A0X8FFF4"/>
<evidence type="ECO:0000313" key="5">
    <source>
        <dbReference type="Proteomes" id="UP000251923"/>
    </source>
</evidence>
<protein>
    <submittedName>
        <fullName evidence="4">QueT transporter family protein</fullName>
    </submittedName>
</protein>
<dbReference type="KEGG" id="aun:AWM73_07185"/>
<keyword evidence="7" id="KW-1185">Reference proteome</keyword>
<name>A0A0X8FFF4_9LACT</name>
<feature type="transmembrane region" description="Helical" evidence="1">
    <location>
        <begin position="107"/>
        <end position="127"/>
    </location>
</feature>
<reference evidence="4 5" key="1">
    <citation type="submission" date="2018-04" db="EMBL/GenBank/DDBJ databases">
        <title>Aerococcus urinae genomes.</title>
        <authorList>
            <person name="Hilt E."/>
            <person name="Gilbert N.M."/>
            <person name="Thomas-White K."/>
            <person name="Putonti C."/>
            <person name="Lewis A.L."/>
            <person name="Visck K.L."/>
            <person name="Wolfe A.J."/>
        </authorList>
    </citation>
    <scope>NUCLEOTIDE SEQUENCE [LARGE SCALE GENOMIC DNA]</scope>
    <source>
        <strain evidence="4 5">UMB7480</strain>
    </source>
</reference>
<dbReference type="Pfam" id="PF06177">
    <property type="entry name" value="QueT"/>
    <property type="match status" value="1"/>
</dbReference>
<dbReference type="Proteomes" id="UP000251923">
    <property type="component" value="Unassembled WGS sequence"/>
</dbReference>
<dbReference type="Proteomes" id="UP000594771">
    <property type="component" value="Chromosome"/>
</dbReference>
<dbReference type="RefSeq" id="WP_060778710.1">
    <property type="nucleotide sequence ID" value="NZ_CAJHLF010000011.1"/>
</dbReference>
<dbReference type="OrthoDB" id="1706970at2"/>
<feature type="transmembrane region" description="Helical" evidence="1">
    <location>
        <begin position="75"/>
        <end position="95"/>
    </location>
</feature>
<reference evidence="3 6" key="2">
    <citation type="submission" date="2020-12" db="EMBL/GenBank/DDBJ databases">
        <title>FDA dAtabase for Regulatory Grade micrObial Sequences (FDA-ARGOS): Supporting development and validation of Infectious Disease Dx tests.</title>
        <authorList>
            <person name="Sproer C."/>
            <person name="Gronow S."/>
            <person name="Severitt S."/>
            <person name="Schroder I."/>
            <person name="Tallon L."/>
            <person name="Sadzewicz L."/>
            <person name="Zhao X."/>
            <person name="Boylan J."/>
            <person name="Ott S."/>
            <person name="Bowen H."/>
            <person name="Vavikolanu K."/>
            <person name="Mehta A."/>
            <person name="Aluvathingal J."/>
            <person name="Nadendla S."/>
            <person name="Lowell S."/>
            <person name="Myers T."/>
            <person name="Yan Y."/>
            <person name="Sichtig H."/>
        </authorList>
    </citation>
    <scope>NUCLEOTIDE SEQUENCE [LARGE SCALE GENOMIC DNA]</scope>
    <source>
        <strain evidence="3 6">FDAARGOS_911</strain>
    </source>
</reference>
<proteinExistence type="predicted"/>
<accession>A0A0X8FFF4</accession>
<keyword evidence="1" id="KW-0812">Transmembrane</keyword>
<keyword evidence="1" id="KW-1133">Transmembrane helix</keyword>
<dbReference type="InterPro" id="IPR010387">
    <property type="entry name" value="QueT"/>
</dbReference>
<gene>
    <name evidence="4" type="ORF">DBT54_03495</name>
    <name evidence="3" type="ORF">I6G68_02835</name>
    <name evidence="2" type="ORF">ODY43_02020</name>
</gene>
<organism evidence="4 5">
    <name type="scientific">Aerococcus urinae</name>
    <dbReference type="NCBI Taxonomy" id="1376"/>
    <lineage>
        <taxon>Bacteria</taxon>
        <taxon>Bacillati</taxon>
        <taxon>Bacillota</taxon>
        <taxon>Bacilli</taxon>
        <taxon>Lactobacillales</taxon>
        <taxon>Aerococcaceae</taxon>
        <taxon>Aerococcus</taxon>
    </lineage>
</organism>
<evidence type="ECO:0000313" key="3">
    <source>
        <dbReference type="EMBL" id="QPS02022.1"/>
    </source>
</evidence>
<evidence type="ECO:0000313" key="4">
    <source>
        <dbReference type="EMBL" id="RAV80709.1"/>
    </source>
</evidence>
<dbReference type="EMBL" id="QMHM01000004">
    <property type="protein sequence ID" value="RAV80709.1"/>
    <property type="molecule type" value="Genomic_DNA"/>
</dbReference>
<dbReference type="EMBL" id="JAOTML010000002">
    <property type="protein sequence ID" value="MCY3052760.1"/>
    <property type="molecule type" value="Genomic_DNA"/>
</dbReference>
<evidence type="ECO:0000313" key="6">
    <source>
        <dbReference type="Proteomes" id="UP000594771"/>
    </source>
</evidence>
<dbReference type="EMBL" id="CP065662">
    <property type="protein sequence ID" value="QPS02022.1"/>
    <property type="molecule type" value="Genomic_DNA"/>
</dbReference>
<dbReference type="PIRSF" id="PIRSF031501">
    <property type="entry name" value="QueT"/>
    <property type="match status" value="1"/>
</dbReference>
<evidence type="ECO:0000313" key="2">
    <source>
        <dbReference type="EMBL" id="MCY3052760.1"/>
    </source>
</evidence>
<feature type="transmembrane region" description="Helical" evidence="1">
    <location>
        <begin position="52"/>
        <end position="69"/>
    </location>
</feature>
<dbReference type="PANTHER" id="PTHR40044:SF1">
    <property type="entry name" value="INTEGRAL MEMBRANE PROTEIN"/>
    <property type="match status" value="1"/>
</dbReference>
<sequence length="167" mass="19226">MQENKTRPLVINALVAAIYVVIYFIAPQIAYGPIQFRLSEGLNHLNAFDRRYKWGVVAGVFIANFYGFANGLGWYDLVFGTFHTVISFLICDWIYPKLPSVKARLGATTVIFSLMIFIVAFELNLAFQLPFWYTYFTLVVSELIVLAITAPLMYWIDRQVHFHEKIA</sequence>
<dbReference type="Gene3D" id="1.10.1760.20">
    <property type="match status" value="1"/>
</dbReference>
<keyword evidence="1" id="KW-0472">Membrane</keyword>
<dbReference type="Proteomes" id="UP001069145">
    <property type="component" value="Unassembled WGS sequence"/>
</dbReference>
<feature type="transmembrane region" description="Helical" evidence="1">
    <location>
        <begin position="12"/>
        <end position="31"/>
    </location>
</feature>
<evidence type="ECO:0000256" key="1">
    <source>
        <dbReference type="SAM" id="Phobius"/>
    </source>
</evidence>
<dbReference type="GeneID" id="86858173"/>
<dbReference type="PANTHER" id="PTHR40044">
    <property type="entry name" value="INTEGRAL MEMBRANE PROTEIN-RELATED"/>
    <property type="match status" value="1"/>
</dbReference>
<evidence type="ECO:0000313" key="7">
    <source>
        <dbReference type="Proteomes" id="UP001069145"/>
    </source>
</evidence>